<dbReference type="SUPFAM" id="SSF52540">
    <property type="entry name" value="P-loop containing nucleoside triphosphate hydrolases"/>
    <property type="match status" value="1"/>
</dbReference>
<protein>
    <submittedName>
        <fullName evidence="2">Tetratricopeptide repeat protein</fullName>
    </submittedName>
</protein>
<sequence length="684" mass="74527">MSGSVVGPVVQARDIQGGIQVFQGFEPLPTPSQLPPAGILVDRDEALTLLDSVRSDDRGAGVPKVALVSGPAGIGKTAVALHWAHRERHAFPGGQLYADLRGHAAAEPVGPAEILGRFIRAFGIAPERIPSGLAERAALYQSIVSERRLVVVLDDALSAAQVGPLLPASPHSVAVVTSRWRLAGLLMRGARGVRLERLSADGALDLLRRTLGDDRVERERDAALELVELCSRFPLALCLAAARLATRPNWDLAEMVDALSLERQRLSALSVEEDITVRAALTLSYRGLSPPEAARAYRLLGLFPGTTFDIRAAAATIGVPRTRVRWLLGVLVDANLLDDVPGGYHRFHDLTLLHAREMAEQEESQAVRDETVRRALDWFLHTTHSASQVILPYRRLRPPELDYPPAEPLVFAGPGEALDWLENEFGNVRTAARLAAERRSFRTAWQLVDALWPLFLYRGHHAERLAVDRLGLEAARACSDASAEARMLNRTGLALLSLGRPEEAAGEFRRSLRIWRRLGDRLRVAGALRRLGMVERDLGRLDMAITLFGEALERYRAQGASRRIALTLCDLGEALLGQGRGREAVASLSEARDLLAAETDPYNQARVLILLGRARAKSGEAADDLLERGLSRMRDIGSGSGEALALRALADLALSDGRDDDARRYEEEARQVTARLDTGGPAAT</sequence>
<feature type="compositionally biased region" description="Basic and acidic residues" evidence="1">
    <location>
        <begin position="660"/>
        <end position="670"/>
    </location>
</feature>
<dbReference type="RefSeq" id="WP_380835722.1">
    <property type="nucleotide sequence ID" value="NZ_JBHSFP010000001.1"/>
</dbReference>
<dbReference type="SUPFAM" id="SSF48452">
    <property type="entry name" value="TPR-like"/>
    <property type="match status" value="1"/>
</dbReference>
<name>A0ABV9C8Y0_9ACTN</name>
<dbReference type="Pfam" id="PF13424">
    <property type="entry name" value="TPR_12"/>
    <property type="match status" value="1"/>
</dbReference>
<evidence type="ECO:0000313" key="2">
    <source>
        <dbReference type="EMBL" id="MFC4529306.1"/>
    </source>
</evidence>
<dbReference type="SMART" id="SM00028">
    <property type="entry name" value="TPR"/>
    <property type="match status" value="3"/>
</dbReference>
<dbReference type="PANTHER" id="PTHR47691:SF3">
    <property type="entry name" value="HTH-TYPE TRANSCRIPTIONAL REGULATOR RV0890C-RELATED"/>
    <property type="match status" value="1"/>
</dbReference>
<gene>
    <name evidence="2" type="ORF">ACFO60_00910</name>
</gene>
<evidence type="ECO:0000313" key="3">
    <source>
        <dbReference type="Proteomes" id="UP001596004"/>
    </source>
</evidence>
<dbReference type="EMBL" id="JBHSFP010000001">
    <property type="protein sequence ID" value="MFC4529306.1"/>
    <property type="molecule type" value="Genomic_DNA"/>
</dbReference>
<evidence type="ECO:0000256" key="1">
    <source>
        <dbReference type="SAM" id="MobiDB-lite"/>
    </source>
</evidence>
<organism evidence="2 3">
    <name type="scientific">Sphaerisporangium dianthi</name>
    <dbReference type="NCBI Taxonomy" id="1436120"/>
    <lineage>
        <taxon>Bacteria</taxon>
        <taxon>Bacillati</taxon>
        <taxon>Actinomycetota</taxon>
        <taxon>Actinomycetes</taxon>
        <taxon>Streptosporangiales</taxon>
        <taxon>Streptosporangiaceae</taxon>
        <taxon>Sphaerisporangium</taxon>
    </lineage>
</organism>
<dbReference type="Proteomes" id="UP001596004">
    <property type="component" value="Unassembled WGS sequence"/>
</dbReference>
<proteinExistence type="predicted"/>
<dbReference type="Gene3D" id="3.40.50.300">
    <property type="entry name" value="P-loop containing nucleotide triphosphate hydrolases"/>
    <property type="match status" value="1"/>
</dbReference>
<dbReference type="PRINTS" id="PR00364">
    <property type="entry name" value="DISEASERSIST"/>
</dbReference>
<dbReference type="InterPro" id="IPR011990">
    <property type="entry name" value="TPR-like_helical_dom_sf"/>
</dbReference>
<accession>A0ABV9C8Y0</accession>
<dbReference type="InterPro" id="IPR027417">
    <property type="entry name" value="P-loop_NTPase"/>
</dbReference>
<keyword evidence="3" id="KW-1185">Reference proteome</keyword>
<feature type="region of interest" description="Disordered" evidence="1">
    <location>
        <begin position="660"/>
        <end position="684"/>
    </location>
</feature>
<comment type="caution">
    <text evidence="2">The sequence shown here is derived from an EMBL/GenBank/DDBJ whole genome shotgun (WGS) entry which is preliminary data.</text>
</comment>
<dbReference type="InterPro" id="IPR019734">
    <property type="entry name" value="TPR_rpt"/>
</dbReference>
<reference evidence="3" key="1">
    <citation type="journal article" date="2019" name="Int. J. Syst. Evol. Microbiol.">
        <title>The Global Catalogue of Microorganisms (GCM) 10K type strain sequencing project: providing services to taxonomists for standard genome sequencing and annotation.</title>
        <authorList>
            <consortium name="The Broad Institute Genomics Platform"/>
            <consortium name="The Broad Institute Genome Sequencing Center for Infectious Disease"/>
            <person name="Wu L."/>
            <person name="Ma J."/>
        </authorList>
    </citation>
    <scope>NUCLEOTIDE SEQUENCE [LARGE SCALE GENOMIC DNA]</scope>
    <source>
        <strain evidence="3">CGMCC 4.7132</strain>
    </source>
</reference>
<dbReference type="PANTHER" id="PTHR47691">
    <property type="entry name" value="REGULATOR-RELATED"/>
    <property type="match status" value="1"/>
</dbReference>
<dbReference type="Gene3D" id="1.25.40.10">
    <property type="entry name" value="Tetratricopeptide repeat domain"/>
    <property type="match status" value="1"/>
</dbReference>